<comment type="caution">
    <text evidence="1">The sequence shown here is derived from an EMBL/GenBank/DDBJ whole genome shotgun (WGS) entry which is preliminary data.</text>
</comment>
<organism evidence="1 2">
    <name type="scientific">Paeniglutamicibacter antarcticus</name>
    <dbReference type="NCBI Taxonomy" id="494023"/>
    <lineage>
        <taxon>Bacteria</taxon>
        <taxon>Bacillati</taxon>
        <taxon>Actinomycetota</taxon>
        <taxon>Actinomycetes</taxon>
        <taxon>Micrococcales</taxon>
        <taxon>Micrococcaceae</taxon>
        <taxon>Paeniglutamicibacter</taxon>
    </lineage>
</organism>
<gene>
    <name evidence="1" type="ORF">GCM10025778_36650</name>
</gene>
<evidence type="ECO:0000313" key="2">
    <source>
        <dbReference type="Proteomes" id="UP001501257"/>
    </source>
</evidence>
<accession>A0ABP9TSJ3</accession>
<name>A0ABP9TSJ3_9MICC</name>
<sequence length="130" mass="14649">MAVVDGQWYKGVVHIRAFHHPYRNALVIKWGKTQAVPIPHTGIMERCSNPRIRHDCKVTGGEDTKILVENGNSGSTVPQNRPWPRIGSEKHHHSGTCRNQGIHLRLNQDSQLIRVDRGRHEVVAAGLKCQ</sequence>
<evidence type="ECO:0000313" key="1">
    <source>
        <dbReference type="EMBL" id="GAA5229126.1"/>
    </source>
</evidence>
<proteinExistence type="predicted"/>
<protein>
    <submittedName>
        <fullName evidence="1">Uncharacterized protein</fullName>
    </submittedName>
</protein>
<dbReference type="EMBL" id="BAABLK010000094">
    <property type="protein sequence ID" value="GAA5229126.1"/>
    <property type="molecule type" value="Genomic_DNA"/>
</dbReference>
<dbReference type="Proteomes" id="UP001501257">
    <property type="component" value="Unassembled WGS sequence"/>
</dbReference>
<keyword evidence="2" id="KW-1185">Reference proteome</keyword>
<reference evidence="2" key="1">
    <citation type="journal article" date="2019" name="Int. J. Syst. Evol. Microbiol.">
        <title>The Global Catalogue of Microorganisms (GCM) 10K type strain sequencing project: providing services to taxonomists for standard genome sequencing and annotation.</title>
        <authorList>
            <consortium name="The Broad Institute Genomics Platform"/>
            <consortium name="The Broad Institute Genome Sequencing Center for Infectious Disease"/>
            <person name="Wu L."/>
            <person name="Ma J."/>
        </authorList>
    </citation>
    <scope>NUCLEOTIDE SEQUENCE [LARGE SCALE GENOMIC DNA]</scope>
    <source>
        <strain evidence="2">JCM 18952</strain>
    </source>
</reference>